<dbReference type="VEuPathDB" id="FungiDB:PGTG_22675"/>
<gene>
    <name evidence="1" type="ORF">PGTG_22675</name>
</gene>
<reference evidence="2" key="1">
    <citation type="journal article" date="2011" name="Proc. Natl. Acad. Sci. U.S.A.">
        <title>Obligate biotrophy features unraveled by the genomic analysis of rust fungi.</title>
        <authorList>
            <person name="Duplessis S."/>
            <person name="Cuomo C.A."/>
            <person name="Lin Y.-C."/>
            <person name="Aerts A."/>
            <person name="Tisserant E."/>
            <person name="Veneault-Fourrey C."/>
            <person name="Joly D.L."/>
            <person name="Hacquard S."/>
            <person name="Amselem J."/>
            <person name="Cantarel B.L."/>
            <person name="Chiu R."/>
            <person name="Coutinho P.M."/>
            <person name="Feau N."/>
            <person name="Field M."/>
            <person name="Frey P."/>
            <person name="Gelhaye E."/>
            <person name="Goldberg J."/>
            <person name="Grabherr M.G."/>
            <person name="Kodira C.D."/>
            <person name="Kohler A."/>
            <person name="Kuees U."/>
            <person name="Lindquist E.A."/>
            <person name="Lucas S.M."/>
            <person name="Mago R."/>
            <person name="Mauceli E."/>
            <person name="Morin E."/>
            <person name="Murat C."/>
            <person name="Pangilinan J.L."/>
            <person name="Park R."/>
            <person name="Pearson M."/>
            <person name="Quesneville H."/>
            <person name="Rouhier N."/>
            <person name="Sakthikumar S."/>
            <person name="Salamov A.A."/>
            <person name="Schmutz J."/>
            <person name="Selles B."/>
            <person name="Shapiro H."/>
            <person name="Tanguay P."/>
            <person name="Tuskan G.A."/>
            <person name="Henrissat B."/>
            <person name="Van de Peer Y."/>
            <person name="Rouze P."/>
            <person name="Ellis J.G."/>
            <person name="Dodds P.N."/>
            <person name="Schein J.E."/>
            <person name="Zhong S."/>
            <person name="Hamelin R.C."/>
            <person name="Grigoriev I.V."/>
            <person name="Szabo L.J."/>
            <person name="Martin F."/>
        </authorList>
    </citation>
    <scope>NUCLEOTIDE SEQUENCE [LARGE SCALE GENOMIC DNA]</scope>
    <source>
        <strain evidence="2">CRL 75-36-700-3 / race SCCL</strain>
    </source>
</reference>
<dbReference type="InParanoid" id="H6QV83"/>
<dbReference type="KEGG" id="pgr:PGTG_22675"/>
<protein>
    <submittedName>
        <fullName evidence="1">Uncharacterized protein</fullName>
    </submittedName>
</protein>
<organism evidence="1 2">
    <name type="scientific">Puccinia graminis f. sp. tritici (strain CRL 75-36-700-3 / race SCCL)</name>
    <name type="common">Black stem rust fungus</name>
    <dbReference type="NCBI Taxonomy" id="418459"/>
    <lineage>
        <taxon>Eukaryota</taxon>
        <taxon>Fungi</taxon>
        <taxon>Dikarya</taxon>
        <taxon>Basidiomycota</taxon>
        <taxon>Pucciniomycotina</taxon>
        <taxon>Pucciniomycetes</taxon>
        <taxon>Pucciniales</taxon>
        <taxon>Pucciniaceae</taxon>
        <taxon>Puccinia</taxon>
    </lineage>
</organism>
<dbReference type="EMBL" id="DS178383">
    <property type="protein sequence ID" value="EHS62784.1"/>
    <property type="molecule type" value="Genomic_DNA"/>
</dbReference>
<keyword evidence="2" id="KW-1185">Reference proteome</keyword>
<accession>H6QV83</accession>
<dbReference type="HOGENOM" id="CLU_2265021_0_0_1"/>
<dbReference type="AlphaFoldDB" id="H6QV83"/>
<evidence type="ECO:0000313" key="1">
    <source>
        <dbReference type="EMBL" id="EHS62784.1"/>
    </source>
</evidence>
<dbReference type="RefSeq" id="XP_003888581.1">
    <property type="nucleotide sequence ID" value="XM_003888532.1"/>
</dbReference>
<sequence>MAMWLQQDTRSCSVAVQMGLAAALDKSSAAVVRLGGGPCARGLARCLCGLGIEISRIQEGAIDKPPLRMTVTFGPAWLGLEKNASEPGQGYLDEVVALKTPLF</sequence>
<dbReference type="Proteomes" id="UP000008783">
    <property type="component" value="Unassembled WGS sequence"/>
</dbReference>
<dbReference type="GeneID" id="13540767"/>
<proteinExistence type="predicted"/>
<name>H6QV83_PUCGT</name>
<evidence type="ECO:0000313" key="2">
    <source>
        <dbReference type="Proteomes" id="UP000008783"/>
    </source>
</evidence>